<name>A0A5D0NBU8_9ACTN</name>
<sequence>MSRILMPRRVPLGLVGLLGLLGLWVVAVEGGLVDEKWLPGPGALAAHTWSLITDGYRGTPLATHVLVSIRRTAIGFLLAVLTGVPIGLAMGRYCPVGALLGPVFALLRPIPPIAFIPLAVLYLGLGESSKILLIFLAPFMFIVLNAEAGVRSVSASWIRAGQMLGFSRRQMFTRVILPGSLPSIMVGVRTGAAVSWALVVAAELISAQEGLGYMVASAGNFFDLKTVYAGIFLIGIIGFLLDIAARQAEKRLLHWQGR</sequence>
<dbReference type="EMBL" id="VSFG01000009">
    <property type="protein sequence ID" value="TYB41862.1"/>
    <property type="molecule type" value="Genomic_DNA"/>
</dbReference>
<reference evidence="9 10" key="1">
    <citation type="submission" date="2019-08" db="EMBL/GenBank/DDBJ databases">
        <title>Actinomadura sp. nov. CYP1-5 isolated from mountain soil.</title>
        <authorList>
            <person name="Songsumanus A."/>
            <person name="Kuncharoen N."/>
            <person name="Kudo T."/>
            <person name="Yuki M."/>
            <person name="Igarashi Y."/>
            <person name="Tanasupawat S."/>
        </authorList>
    </citation>
    <scope>NUCLEOTIDE SEQUENCE [LARGE SCALE GENOMIC DNA]</scope>
    <source>
        <strain evidence="9 10">JCM 14158</strain>
    </source>
</reference>
<keyword evidence="6 7" id="KW-0472">Membrane</keyword>
<dbReference type="FunFam" id="1.10.3720.10:FF:000003">
    <property type="entry name" value="Aliphatic sulfonate ABC transporter permease"/>
    <property type="match status" value="1"/>
</dbReference>
<comment type="similarity">
    <text evidence="7">Belongs to the binding-protein-dependent transport system permease family.</text>
</comment>
<dbReference type="GO" id="GO:0042918">
    <property type="term" value="P:alkanesulfonate transmembrane transport"/>
    <property type="evidence" value="ECO:0007669"/>
    <property type="project" value="UniProtKB-ARBA"/>
</dbReference>
<proteinExistence type="inferred from homology"/>
<keyword evidence="10" id="KW-1185">Reference proteome</keyword>
<evidence type="ECO:0000313" key="9">
    <source>
        <dbReference type="EMBL" id="TYB41862.1"/>
    </source>
</evidence>
<feature type="transmembrane region" description="Helical" evidence="7">
    <location>
        <begin position="103"/>
        <end position="125"/>
    </location>
</feature>
<dbReference type="PANTHER" id="PTHR30151:SF0">
    <property type="entry name" value="ABC TRANSPORTER PERMEASE PROTEIN MJ0413-RELATED"/>
    <property type="match status" value="1"/>
</dbReference>
<evidence type="ECO:0000259" key="8">
    <source>
        <dbReference type="PROSITE" id="PS50928"/>
    </source>
</evidence>
<dbReference type="PANTHER" id="PTHR30151">
    <property type="entry name" value="ALKANE SULFONATE ABC TRANSPORTER-RELATED, MEMBRANE SUBUNIT"/>
    <property type="match status" value="1"/>
</dbReference>
<comment type="caution">
    <text evidence="9">The sequence shown here is derived from an EMBL/GenBank/DDBJ whole genome shotgun (WGS) entry which is preliminary data.</text>
</comment>
<dbReference type="RefSeq" id="WP_067886506.1">
    <property type="nucleotide sequence ID" value="NZ_VSFG01000009.1"/>
</dbReference>
<dbReference type="InterPro" id="IPR035906">
    <property type="entry name" value="MetI-like_sf"/>
</dbReference>
<keyword evidence="5 7" id="KW-1133">Transmembrane helix</keyword>
<dbReference type="Proteomes" id="UP000323380">
    <property type="component" value="Unassembled WGS sequence"/>
</dbReference>
<dbReference type="Pfam" id="PF00528">
    <property type="entry name" value="BPD_transp_1"/>
    <property type="match status" value="1"/>
</dbReference>
<organism evidence="9 10">
    <name type="scientific">Actinomadura chibensis</name>
    <dbReference type="NCBI Taxonomy" id="392828"/>
    <lineage>
        <taxon>Bacteria</taxon>
        <taxon>Bacillati</taxon>
        <taxon>Actinomycetota</taxon>
        <taxon>Actinomycetes</taxon>
        <taxon>Streptosporangiales</taxon>
        <taxon>Thermomonosporaceae</taxon>
        <taxon>Actinomadura</taxon>
    </lineage>
</organism>
<comment type="subcellular location">
    <subcellularLocation>
        <location evidence="1 7">Cell membrane</location>
        <topology evidence="1 7">Multi-pass membrane protein</topology>
    </subcellularLocation>
</comment>
<protein>
    <submittedName>
        <fullName evidence="9">ABC transporter permease</fullName>
    </submittedName>
</protein>
<evidence type="ECO:0000256" key="6">
    <source>
        <dbReference type="ARBA" id="ARBA00023136"/>
    </source>
</evidence>
<keyword evidence="3" id="KW-1003">Cell membrane</keyword>
<evidence type="ECO:0000256" key="7">
    <source>
        <dbReference type="RuleBase" id="RU363032"/>
    </source>
</evidence>
<feature type="transmembrane region" description="Helical" evidence="7">
    <location>
        <begin position="131"/>
        <end position="154"/>
    </location>
</feature>
<dbReference type="InterPro" id="IPR000515">
    <property type="entry name" value="MetI-like"/>
</dbReference>
<accession>A0A5D0NBU8</accession>
<evidence type="ECO:0000256" key="2">
    <source>
        <dbReference type="ARBA" id="ARBA00022448"/>
    </source>
</evidence>
<feature type="transmembrane region" description="Helical" evidence="7">
    <location>
        <begin position="73"/>
        <end position="91"/>
    </location>
</feature>
<feature type="domain" description="ABC transmembrane type-1" evidence="8">
    <location>
        <begin position="65"/>
        <end position="245"/>
    </location>
</feature>
<dbReference type="GO" id="GO:0005886">
    <property type="term" value="C:plasma membrane"/>
    <property type="evidence" value="ECO:0007669"/>
    <property type="project" value="UniProtKB-SubCell"/>
</dbReference>
<dbReference type="STRING" id="1220554.GCA_001552135_01052"/>
<evidence type="ECO:0000313" key="10">
    <source>
        <dbReference type="Proteomes" id="UP000323380"/>
    </source>
</evidence>
<keyword evidence="4 7" id="KW-0812">Transmembrane</keyword>
<keyword evidence="2 7" id="KW-0813">Transport</keyword>
<feature type="transmembrane region" description="Helical" evidence="7">
    <location>
        <begin position="226"/>
        <end position="245"/>
    </location>
</feature>
<evidence type="ECO:0000256" key="3">
    <source>
        <dbReference type="ARBA" id="ARBA00022475"/>
    </source>
</evidence>
<evidence type="ECO:0000256" key="1">
    <source>
        <dbReference type="ARBA" id="ARBA00004651"/>
    </source>
</evidence>
<dbReference type="SUPFAM" id="SSF161098">
    <property type="entry name" value="MetI-like"/>
    <property type="match status" value="1"/>
</dbReference>
<gene>
    <name evidence="9" type="ORF">FXF69_33565</name>
</gene>
<evidence type="ECO:0000256" key="5">
    <source>
        <dbReference type="ARBA" id="ARBA00022989"/>
    </source>
</evidence>
<dbReference type="AlphaFoldDB" id="A0A5D0NBU8"/>
<dbReference type="Gene3D" id="1.10.3720.10">
    <property type="entry name" value="MetI-like"/>
    <property type="match status" value="1"/>
</dbReference>
<feature type="transmembrane region" description="Helical" evidence="7">
    <location>
        <begin position="175"/>
        <end position="206"/>
    </location>
</feature>
<dbReference type="CDD" id="cd06261">
    <property type="entry name" value="TM_PBP2"/>
    <property type="match status" value="1"/>
</dbReference>
<dbReference type="PROSITE" id="PS50928">
    <property type="entry name" value="ABC_TM1"/>
    <property type="match status" value="1"/>
</dbReference>
<evidence type="ECO:0000256" key="4">
    <source>
        <dbReference type="ARBA" id="ARBA00022692"/>
    </source>
</evidence>